<reference evidence="2" key="1">
    <citation type="journal article" date="2019" name="Int. J. Syst. Evol. Microbiol.">
        <title>The Global Catalogue of Microorganisms (GCM) 10K type strain sequencing project: providing services to taxonomists for standard genome sequencing and annotation.</title>
        <authorList>
            <consortium name="The Broad Institute Genomics Platform"/>
            <consortium name="The Broad Institute Genome Sequencing Center for Infectious Disease"/>
            <person name="Wu L."/>
            <person name="Ma J."/>
        </authorList>
    </citation>
    <scope>NUCLEOTIDE SEQUENCE [LARGE SCALE GENOMIC DNA]</scope>
    <source>
        <strain evidence="2">CCUG 60525</strain>
    </source>
</reference>
<organism evidence="1 2">
    <name type="scientific">Oceanisphaera ostreae</name>
    <dbReference type="NCBI Taxonomy" id="914151"/>
    <lineage>
        <taxon>Bacteria</taxon>
        <taxon>Pseudomonadati</taxon>
        <taxon>Pseudomonadota</taxon>
        <taxon>Gammaproteobacteria</taxon>
        <taxon>Aeromonadales</taxon>
        <taxon>Aeromonadaceae</taxon>
        <taxon>Oceanisphaera</taxon>
    </lineage>
</organism>
<evidence type="ECO:0000313" key="2">
    <source>
        <dbReference type="Proteomes" id="UP001597048"/>
    </source>
</evidence>
<evidence type="ECO:0008006" key="3">
    <source>
        <dbReference type="Google" id="ProtNLM"/>
    </source>
</evidence>
<keyword evidence="2" id="KW-1185">Reference proteome</keyword>
<sequence length="142" mass="16583">MSSVADVVVKDTLGKLSVIAGRTIDFDRELFIPEEYGDLYPYMSYYDDECCDSNYQEDTNAPSYSLSKAVKSLGYIIRESYERLEDKFLDEKEGFVLSDNELSRILTNTKLLYFISMEDVKKEVKVWIDYQIDQAYRLAEQQ</sequence>
<accession>A0ABW3KD74</accession>
<comment type="caution">
    <text evidence="1">The sequence shown here is derived from an EMBL/GenBank/DDBJ whole genome shotgun (WGS) entry which is preliminary data.</text>
</comment>
<proteinExistence type="predicted"/>
<evidence type="ECO:0000313" key="1">
    <source>
        <dbReference type="EMBL" id="MFD1006765.1"/>
    </source>
</evidence>
<name>A0ABW3KD74_9GAMM</name>
<protein>
    <recommendedName>
        <fullName evidence="3">Transcriptional regulator</fullName>
    </recommendedName>
</protein>
<dbReference type="EMBL" id="JBHTJS010000002">
    <property type="protein sequence ID" value="MFD1006765.1"/>
    <property type="molecule type" value="Genomic_DNA"/>
</dbReference>
<gene>
    <name evidence="1" type="ORF">ACFQ1C_01095</name>
</gene>
<dbReference type="Proteomes" id="UP001597048">
    <property type="component" value="Unassembled WGS sequence"/>
</dbReference>
<dbReference type="RefSeq" id="WP_379556688.1">
    <property type="nucleotide sequence ID" value="NZ_JBHTJS010000002.1"/>
</dbReference>